<dbReference type="InterPro" id="IPR001828">
    <property type="entry name" value="ANF_lig-bd_rcpt"/>
</dbReference>
<feature type="signal peptide" evidence="8">
    <location>
        <begin position="1"/>
        <end position="21"/>
    </location>
</feature>
<feature type="transmembrane region" description="Helical" evidence="7">
    <location>
        <begin position="1220"/>
        <end position="1238"/>
    </location>
</feature>
<evidence type="ECO:0000256" key="7">
    <source>
        <dbReference type="SAM" id="Phobius"/>
    </source>
</evidence>
<evidence type="ECO:0000313" key="11">
    <source>
        <dbReference type="Proteomes" id="UP001190700"/>
    </source>
</evidence>
<feature type="non-terminal residue" evidence="10">
    <location>
        <position position="1776"/>
    </location>
</feature>
<dbReference type="GO" id="GO:0016020">
    <property type="term" value="C:membrane"/>
    <property type="evidence" value="ECO:0007669"/>
    <property type="project" value="UniProtKB-SubCell"/>
</dbReference>
<dbReference type="InterPro" id="IPR028082">
    <property type="entry name" value="Peripla_BP_I"/>
</dbReference>
<keyword evidence="11" id="KW-1185">Reference proteome</keyword>
<dbReference type="Pfam" id="PF01094">
    <property type="entry name" value="ANF_receptor"/>
    <property type="match status" value="1"/>
</dbReference>
<accession>A0AAE0FL93</accession>
<keyword evidence="2 7" id="KW-0812">Transmembrane</keyword>
<organism evidence="10 11">
    <name type="scientific">Cymbomonas tetramitiformis</name>
    <dbReference type="NCBI Taxonomy" id="36881"/>
    <lineage>
        <taxon>Eukaryota</taxon>
        <taxon>Viridiplantae</taxon>
        <taxon>Chlorophyta</taxon>
        <taxon>Pyramimonadophyceae</taxon>
        <taxon>Pyramimonadales</taxon>
        <taxon>Pyramimonadaceae</taxon>
        <taxon>Cymbomonas</taxon>
    </lineage>
</organism>
<feature type="transmembrane region" description="Helical" evidence="7">
    <location>
        <begin position="816"/>
        <end position="835"/>
    </location>
</feature>
<gene>
    <name evidence="10" type="ORF">CYMTET_29345</name>
</gene>
<keyword evidence="6" id="KW-0325">Glycoprotein</keyword>
<keyword evidence="4 7" id="KW-0472">Membrane</keyword>
<protein>
    <recommendedName>
        <fullName evidence="9">Receptor ligand binding region domain-containing protein</fullName>
    </recommendedName>
</protein>
<evidence type="ECO:0000256" key="6">
    <source>
        <dbReference type="ARBA" id="ARBA00023180"/>
    </source>
</evidence>
<feature type="transmembrane region" description="Helical" evidence="7">
    <location>
        <begin position="761"/>
        <end position="779"/>
    </location>
</feature>
<dbReference type="SMART" id="SM01411">
    <property type="entry name" value="Ephrin_rec_like"/>
    <property type="match status" value="3"/>
</dbReference>
<proteinExistence type="predicted"/>
<comment type="caution">
    <text evidence="10">The sequence shown here is derived from an EMBL/GenBank/DDBJ whole genome shotgun (WGS) entry which is preliminary data.</text>
</comment>
<feature type="transmembrane region" description="Helical" evidence="7">
    <location>
        <begin position="1734"/>
        <end position="1753"/>
    </location>
</feature>
<feature type="transmembrane region" description="Helical" evidence="7">
    <location>
        <begin position="949"/>
        <end position="969"/>
    </location>
</feature>
<evidence type="ECO:0000256" key="8">
    <source>
        <dbReference type="SAM" id="SignalP"/>
    </source>
</evidence>
<feature type="transmembrane region" description="Helical" evidence="7">
    <location>
        <begin position="1377"/>
        <end position="1396"/>
    </location>
</feature>
<comment type="subcellular location">
    <subcellularLocation>
        <location evidence="1">Membrane</location>
        <topology evidence="1">Multi-pass membrane protein</topology>
    </subcellularLocation>
</comment>
<dbReference type="Proteomes" id="UP001190700">
    <property type="component" value="Unassembled WGS sequence"/>
</dbReference>
<evidence type="ECO:0000256" key="1">
    <source>
        <dbReference type="ARBA" id="ARBA00004141"/>
    </source>
</evidence>
<dbReference type="GO" id="GO:0004930">
    <property type="term" value="F:G protein-coupled receptor activity"/>
    <property type="evidence" value="ECO:0007669"/>
    <property type="project" value="InterPro"/>
</dbReference>
<feature type="transmembrane region" description="Helical" evidence="7">
    <location>
        <begin position="1408"/>
        <end position="1428"/>
    </location>
</feature>
<sequence>MAPLSVLIMITGATLLSLTAANVDTVKIGAFFPFFKTESNDCSQDFSGIQRFAGFQLALNQVNADPDILPHTTLEFALHDSKRDSGQAFFSAVQVQDWGAKVIIGPASSGPSANAQLVFREYDIPQIGYSATSAALSEVEEYPYFMRAVPSDAFQAVGLVALCKLYNWTRVATASSTDTYGAFGIAAFQDEAVKEGIEIVSMQSFPKFADDMDKQIDAIIESQARVVVLFCLAADGVKFLTDAYRKGLGGSGYVFLGSDGIASGSATFNLFSEQGIDDAERQSVMKGFLGLSPYSGQGSAEYEAFLDAWVQQDATIDESTNWCSEAKDSAGNFIWKRYDISCVDEDFTTFDKCAGFVPEREGVTSYAFYAYDATMTIARALHDLIEVEGKTDIDGAELLNAMKSVAFLGVTGEVGYSPETGDRVVGVRYELMNTDGSESGFHKIGSWVSTSGVSFDDNLCAEGGGNSQNICDVYQYWSTGGSEPPRDRALECDAGYYAVSDDFCQQCPPGTYTNTPGSVRCTACEPGYFDATPDEPSTSCLPCAPGEYNPFVNFSSASGCFSCKAGHFQDERAQIGCKVCPAGFYSANERSAKCSKCAPGRYNDEEASTSCKTCPQNTMNYVFTDFPDGLIEKYIPSNLSNCKAEVGFYGNDGEEASECVTGGSCCQCLYCSNGNWQGNGFSSQESCDQALMQSLQDHGTTFCSSIGSDLSWHGAGSPYNSTGGYSDGFCHQGYQGFSCGECVEDYYQLNEKCQQCENSQASHALFVLLITFVILFMAYSIIQGISWFKCGAASILCDFLQVLGTYLKFDLGWPDVLAIIVYCIAVPAGFGYFLFVNRHGLDSPLFKKAYGAIYIVYQKKLYLWEVLMKLKKLAILATVVFFPENVMVQAVVALTVLAVMFILSANYKPFRYSNNNMLQFYASLVAFIILFMGIFFYSNRLSRREENFISAITIIALVIMLIVLLHGFITEYCSYFMPTIAKHFPAVGNVLLSTPFDALFSTRCGMSKLAHWAYADEMLMDDFMEQRGRTRLLSSDSAASDEPSSPMSPTKLLSKSRSLIITRDQHERMSHGLVMDDLDGMDATRLAKLEQFICYPSNFEEGDSGTFEEWKKMMRRSPLYANLQEALSAIVQFHKLKARMGAKNEQGNFSNWKNMDDSDQIYDHSGSDLSWHGAGSPYNSTGGYSDGFCHQGYQGFSCGECVEDYYQLNEKCQQCENSQASHALFVLLITFVILFMAYSIIQGISWFKCGAASILCDFLQVLGTYLKFDLGWPDVLAIIVYCIAVPAGFGYFLFVNRHGLDSPLFKKAYGAIYIVYQKKLYLWEVLMKLKKLAILATVVFFPENVMVQAVVALTVLAVMFILSANYKPFRYSNNNMLQFYASLVAFIILFMGIFFYSNRLSRREENFISAITIIALVIMLIVLLHGFITEYCSYFMPTIAKHFPAVGNVLLSTPFDALFSTRCGMSKLAHWAYADEMLMDDFMEQRGRTRLLSSDSAASDEPSSPMSPTKLLSKSRSLIITRDQHERMSHGLVMDDLDGMDATRLAKLEQFICYPSNFEEGDSGTFEEWKKMMRRSPLYANLQEALSAIVQFHKLKARMGAKNEQGNFSNWKNMDDSDQIYDHSGSDLSWHGAGSPYNSTGGYSDGFCHQGYQGFSCGECVEDYYQLNEKCQQCENSQASHALFVLLITFVILFMAYSIIQGISWFKCGAASILCDFLQVLGTYLKFDLGWPDVLAIIVYCIAVPAGFGYFLFVNRHGLDSPLFKKAYGAIYIVYQ</sequence>
<feature type="domain" description="Receptor ligand binding region" evidence="9">
    <location>
        <begin position="54"/>
        <end position="436"/>
    </location>
</feature>
<dbReference type="PANTHER" id="PTHR11319">
    <property type="entry name" value="G PROTEIN-COUPLED RECEPTOR-RELATED"/>
    <property type="match status" value="1"/>
</dbReference>
<dbReference type="SUPFAM" id="SSF57184">
    <property type="entry name" value="Growth factor receptor domain"/>
    <property type="match status" value="1"/>
</dbReference>
<keyword evidence="3 7" id="KW-1133">Transmembrane helix</keyword>
<keyword evidence="5" id="KW-0675">Receptor</keyword>
<keyword evidence="8" id="KW-0732">Signal</keyword>
<feature type="transmembrane region" description="Helical" evidence="7">
    <location>
        <begin position="873"/>
        <end position="903"/>
    </location>
</feature>
<dbReference type="Gene3D" id="2.10.50.10">
    <property type="entry name" value="Tumor Necrosis Factor Receptor, subunit A, domain 2"/>
    <property type="match status" value="3"/>
</dbReference>
<evidence type="ECO:0000259" key="9">
    <source>
        <dbReference type="Pfam" id="PF01094"/>
    </source>
</evidence>
<reference evidence="10 11" key="1">
    <citation type="journal article" date="2015" name="Genome Biol. Evol.">
        <title>Comparative Genomics of a Bacterivorous Green Alga Reveals Evolutionary Causalities and Consequences of Phago-Mixotrophic Mode of Nutrition.</title>
        <authorList>
            <person name="Burns J.A."/>
            <person name="Paasch A."/>
            <person name="Narechania A."/>
            <person name="Kim E."/>
        </authorList>
    </citation>
    <scope>NUCLEOTIDE SEQUENCE [LARGE SCALE GENOMIC DNA]</scope>
    <source>
        <strain evidence="10 11">PLY_AMNH</strain>
    </source>
</reference>
<feature type="chain" id="PRO_5042066496" description="Receptor ligand binding region domain-containing protein" evidence="8">
    <location>
        <begin position="22"/>
        <end position="1776"/>
    </location>
</feature>
<evidence type="ECO:0000256" key="3">
    <source>
        <dbReference type="ARBA" id="ARBA00022989"/>
    </source>
</evidence>
<dbReference type="InterPro" id="IPR000337">
    <property type="entry name" value="GPCR_3"/>
</dbReference>
<feature type="transmembrane region" description="Helical" evidence="7">
    <location>
        <begin position="1332"/>
        <end position="1362"/>
    </location>
</feature>
<dbReference type="Gene3D" id="3.40.50.2300">
    <property type="match status" value="3"/>
</dbReference>
<name>A0AAE0FL93_9CHLO</name>
<evidence type="ECO:0000256" key="5">
    <source>
        <dbReference type="ARBA" id="ARBA00023170"/>
    </source>
</evidence>
<dbReference type="SUPFAM" id="SSF53822">
    <property type="entry name" value="Periplasmic binding protein-like I"/>
    <property type="match status" value="1"/>
</dbReference>
<dbReference type="PANTHER" id="PTHR11319:SF35">
    <property type="entry name" value="OUTER MEMBRANE PROTEIN PMPC-RELATED"/>
    <property type="match status" value="1"/>
</dbReference>
<feature type="transmembrane region" description="Helical" evidence="7">
    <location>
        <begin position="1275"/>
        <end position="1294"/>
    </location>
</feature>
<dbReference type="InterPro" id="IPR009030">
    <property type="entry name" value="Growth_fac_rcpt_cys_sf"/>
</dbReference>
<evidence type="ECO:0000313" key="10">
    <source>
        <dbReference type="EMBL" id="KAK3261762.1"/>
    </source>
</evidence>
<feature type="transmembrane region" description="Helical" evidence="7">
    <location>
        <begin position="918"/>
        <end position="937"/>
    </location>
</feature>
<dbReference type="PRINTS" id="PR00248">
    <property type="entry name" value="GPCRMGR"/>
</dbReference>
<feature type="transmembrane region" description="Helical" evidence="7">
    <location>
        <begin position="1679"/>
        <end position="1697"/>
    </location>
</feature>
<dbReference type="EMBL" id="LGRX02016684">
    <property type="protein sequence ID" value="KAK3261762.1"/>
    <property type="molecule type" value="Genomic_DNA"/>
</dbReference>
<evidence type="ECO:0000256" key="2">
    <source>
        <dbReference type="ARBA" id="ARBA00022692"/>
    </source>
</evidence>
<evidence type="ECO:0000256" key="4">
    <source>
        <dbReference type="ARBA" id="ARBA00023136"/>
    </source>
</evidence>